<accession>A0A817Y1Y3</accession>
<gene>
    <name evidence="2" type="ORF">FME351_LOCUS6540</name>
</gene>
<dbReference type="AlphaFoldDB" id="A0A817Y1Y3"/>
<evidence type="ECO:0000256" key="1">
    <source>
        <dbReference type="SAM" id="Phobius"/>
    </source>
</evidence>
<evidence type="ECO:0000313" key="3">
    <source>
        <dbReference type="Proteomes" id="UP000663869"/>
    </source>
</evidence>
<organism evidence="2 3">
    <name type="scientific">Rotaria socialis</name>
    <dbReference type="NCBI Taxonomy" id="392032"/>
    <lineage>
        <taxon>Eukaryota</taxon>
        <taxon>Metazoa</taxon>
        <taxon>Spiralia</taxon>
        <taxon>Gnathifera</taxon>
        <taxon>Rotifera</taxon>
        <taxon>Eurotatoria</taxon>
        <taxon>Bdelloidea</taxon>
        <taxon>Philodinida</taxon>
        <taxon>Philodinidae</taxon>
        <taxon>Rotaria</taxon>
    </lineage>
</organism>
<comment type="caution">
    <text evidence="2">The sequence shown here is derived from an EMBL/GenBank/DDBJ whole genome shotgun (WGS) entry which is preliminary data.</text>
</comment>
<keyword evidence="1" id="KW-0472">Membrane</keyword>
<dbReference type="Proteomes" id="UP000663869">
    <property type="component" value="Unassembled WGS sequence"/>
</dbReference>
<evidence type="ECO:0000313" key="2">
    <source>
        <dbReference type="EMBL" id="CAF3373196.1"/>
    </source>
</evidence>
<name>A0A817Y1Y3_9BILA</name>
<keyword evidence="1" id="KW-1133">Transmembrane helix</keyword>
<feature type="transmembrane region" description="Helical" evidence="1">
    <location>
        <begin position="12"/>
        <end position="32"/>
    </location>
</feature>
<sequence length="107" mass="12724">MTLLHTISKKIVSMICNILRLLVFVLLVNTIFGSYGARNANQQLYKLLKQRSIDSDNEYVWFTRDTHDNFNDENMKPNHQRKIHNRFHLKNRHKTFNPKHTVGENAM</sequence>
<proteinExistence type="predicted"/>
<protein>
    <submittedName>
        <fullName evidence="2">Uncharacterized protein</fullName>
    </submittedName>
</protein>
<reference evidence="2" key="1">
    <citation type="submission" date="2021-02" db="EMBL/GenBank/DDBJ databases">
        <authorList>
            <person name="Nowell W R."/>
        </authorList>
    </citation>
    <scope>NUCLEOTIDE SEQUENCE</scope>
</reference>
<keyword evidence="1" id="KW-0812">Transmembrane</keyword>
<dbReference type="EMBL" id="CAJNYU010000551">
    <property type="protein sequence ID" value="CAF3373196.1"/>
    <property type="molecule type" value="Genomic_DNA"/>
</dbReference>